<comment type="caution">
    <text evidence="1">The sequence shown here is derived from an EMBL/GenBank/DDBJ whole genome shotgun (WGS) entry which is preliminary data.</text>
</comment>
<dbReference type="Proteomes" id="UP001174934">
    <property type="component" value="Unassembled WGS sequence"/>
</dbReference>
<evidence type="ECO:0000313" key="1">
    <source>
        <dbReference type="EMBL" id="KAK0624630.1"/>
    </source>
</evidence>
<evidence type="ECO:0000313" key="2">
    <source>
        <dbReference type="Proteomes" id="UP001174934"/>
    </source>
</evidence>
<dbReference type="EMBL" id="JAULSR010000003">
    <property type="protein sequence ID" value="KAK0624630.1"/>
    <property type="molecule type" value="Genomic_DNA"/>
</dbReference>
<keyword evidence="2" id="KW-1185">Reference proteome</keyword>
<sequence>MFVWLAGWTAGVHIPGVLLLGRWDDWRLCFCPCPLIHGLWNYEIPIWFLPYLWCVLYMRCGLRCSLDLLLCEVSVCLECCTQVPRYSQINKSGCIPLIATKLPRATRETNAPNFTYIRP</sequence>
<name>A0AA39X0I6_9PEZI</name>
<reference evidence="1" key="1">
    <citation type="submission" date="2023-06" db="EMBL/GenBank/DDBJ databases">
        <title>Genome-scale phylogeny and comparative genomics of the fungal order Sordariales.</title>
        <authorList>
            <consortium name="Lawrence Berkeley National Laboratory"/>
            <person name="Hensen N."/>
            <person name="Bonometti L."/>
            <person name="Westerberg I."/>
            <person name="Brannstrom I.O."/>
            <person name="Guillou S."/>
            <person name="Cros-Aarteil S."/>
            <person name="Calhoun S."/>
            <person name="Haridas S."/>
            <person name="Kuo A."/>
            <person name="Mondo S."/>
            <person name="Pangilinan J."/>
            <person name="Riley R."/>
            <person name="LaButti K."/>
            <person name="Andreopoulos B."/>
            <person name="Lipzen A."/>
            <person name="Chen C."/>
            <person name="Yanf M."/>
            <person name="Daum C."/>
            <person name="Ng V."/>
            <person name="Clum A."/>
            <person name="Steindorff A."/>
            <person name="Ohm R."/>
            <person name="Martin F."/>
            <person name="Silar P."/>
            <person name="Natvig D."/>
            <person name="Lalanne C."/>
            <person name="Gautier V."/>
            <person name="Ament-velasquez S.L."/>
            <person name="Kruys A."/>
            <person name="Hutchinson M.I."/>
            <person name="Powell A.J."/>
            <person name="Barry K."/>
            <person name="Miller A.N."/>
            <person name="Grigoriev I.V."/>
            <person name="Debuchy R."/>
            <person name="Gladieux P."/>
            <person name="Thoren M.H."/>
            <person name="Johannesson H."/>
        </authorList>
    </citation>
    <scope>NUCLEOTIDE SEQUENCE</scope>
    <source>
        <strain evidence="1">SMH3391-2</strain>
    </source>
</reference>
<organism evidence="1 2">
    <name type="scientific">Bombardia bombarda</name>
    <dbReference type="NCBI Taxonomy" id="252184"/>
    <lineage>
        <taxon>Eukaryota</taxon>
        <taxon>Fungi</taxon>
        <taxon>Dikarya</taxon>
        <taxon>Ascomycota</taxon>
        <taxon>Pezizomycotina</taxon>
        <taxon>Sordariomycetes</taxon>
        <taxon>Sordariomycetidae</taxon>
        <taxon>Sordariales</taxon>
        <taxon>Lasiosphaeriaceae</taxon>
        <taxon>Bombardia</taxon>
    </lineage>
</organism>
<dbReference type="AlphaFoldDB" id="A0AA39X0I6"/>
<proteinExistence type="predicted"/>
<accession>A0AA39X0I6</accession>
<protein>
    <submittedName>
        <fullName evidence="1">Uncharacterized protein</fullName>
    </submittedName>
</protein>
<gene>
    <name evidence="1" type="ORF">B0T17DRAFT_530643</name>
</gene>